<keyword evidence="6" id="KW-0809">Transit peptide</keyword>
<sequence length="97" mass="10772">MEYAMRLDAVHVHGQFGAGHGRVDMLMVDKTLQYLIGAGMDIGLENNPYLGFVYTSFQERATWLSHGNMARLATEGGDPMLARTIKGTPITNKIICW</sequence>
<comment type="similarity">
    <text evidence="2">Belongs to the fatty acid desaturase type 2 family.</text>
</comment>
<evidence type="ECO:0000256" key="1">
    <source>
        <dbReference type="ARBA" id="ARBA00001954"/>
    </source>
</evidence>
<evidence type="ECO:0000256" key="8">
    <source>
        <dbReference type="ARBA" id="ARBA00023004"/>
    </source>
</evidence>
<proteinExistence type="inferred from homology"/>
<dbReference type="GO" id="GO:0006633">
    <property type="term" value="P:fatty acid biosynthetic process"/>
    <property type="evidence" value="ECO:0007669"/>
    <property type="project" value="UniProtKB-KW"/>
</dbReference>
<dbReference type="EMBL" id="CP133617">
    <property type="protein sequence ID" value="WMV34300.1"/>
    <property type="molecule type" value="Genomic_DNA"/>
</dbReference>
<reference evidence="11" key="1">
    <citation type="submission" date="2023-08" db="EMBL/GenBank/DDBJ databases">
        <title>A de novo genome assembly of Solanum verrucosum Schlechtendal, a Mexican diploid species geographically isolated from the other diploid A-genome species in potato relatives.</title>
        <authorList>
            <person name="Hosaka K."/>
        </authorList>
    </citation>
    <scope>NUCLEOTIDE SEQUENCE</scope>
    <source>
        <tissue evidence="11">Young leaves</tissue>
    </source>
</reference>
<keyword evidence="4" id="KW-0479">Metal-binding</keyword>
<evidence type="ECO:0000256" key="7">
    <source>
        <dbReference type="ARBA" id="ARBA00023002"/>
    </source>
</evidence>
<evidence type="ECO:0000256" key="2">
    <source>
        <dbReference type="ARBA" id="ARBA00008749"/>
    </source>
</evidence>
<keyword evidence="5" id="KW-0276">Fatty acid metabolism</keyword>
<comment type="cofactor">
    <cofactor evidence="1">
        <name>Fe(2+)</name>
        <dbReference type="ChEBI" id="CHEBI:29033"/>
    </cofactor>
</comment>
<organism evidence="11 12">
    <name type="scientific">Solanum verrucosum</name>
    <dbReference type="NCBI Taxonomy" id="315347"/>
    <lineage>
        <taxon>Eukaryota</taxon>
        <taxon>Viridiplantae</taxon>
        <taxon>Streptophyta</taxon>
        <taxon>Embryophyta</taxon>
        <taxon>Tracheophyta</taxon>
        <taxon>Spermatophyta</taxon>
        <taxon>Magnoliopsida</taxon>
        <taxon>eudicotyledons</taxon>
        <taxon>Gunneridae</taxon>
        <taxon>Pentapetalae</taxon>
        <taxon>asterids</taxon>
        <taxon>lamiids</taxon>
        <taxon>Solanales</taxon>
        <taxon>Solanaceae</taxon>
        <taxon>Solanoideae</taxon>
        <taxon>Solaneae</taxon>
        <taxon>Solanum</taxon>
    </lineage>
</organism>
<keyword evidence="9" id="KW-0443">Lipid metabolism</keyword>
<keyword evidence="3" id="KW-0444">Lipid biosynthesis</keyword>
<evidence type="ECO:0000256" key="6">
    <source>
        <dbReference type="ARBA" id="ARBA00022946"/>
    </source>
</evidence>
<evidence type="ECO:0000313" key="11">
    <source>
        <dbReference type="EMBL" id="WMV34300.1"/>
    </source>
</evidence>
<accession>A0AAF0TZP0</accession>
<evidence type="ECO:0000256" key="3">
    <source>
        <dbReference type="ARBA" id="ARBA00022516"/>
    </source>
</evidence>
<keyword evidence="10" id="KW-0275">Fatty acid biosynthesis</keyword>
<dbReference type="AlphaFoldDB" id="A0AAF0TZP0"/>
<dbReference type="SUPFAM" id="SSF47240">
    <property type="entry name" value="Ferritin-like"/>
    <property type="match status" value="1"/>
</dbReference>
<dbReference type="InterPro" id="IPR009078">
    <property type="entry name" value="Ferritin-like_SF"/>
</dbReference>
<name>A0AAF0TZP0_SOLVR</name>
<evidence type="ECO:0000256" key="9">
    <source>
        <dbReference type="ARBA" id="ARBA00023098"/>
    </source>
</evidence>
<dbReference type="Gene3D" id="1.10.620.20">
    <property type="entry name" value="Ribonucleotide Reductase, subunit A"/>
    <property type="match status" value="1"/>
</dbReference>
<keyword evidence="12" id="KW-1185">Reference proteome</keyword>
<keyword evidence="7" id="KW-0560">Oxidoreductase</keyword>
<evidence type="ECO:0000313" key="12">
    <source>
        <dbReference type="Proteomes" id="UP001234989"/>
    </source>
</evidence>
<dbReference type="Pfam" id="PF03405">
    <property type="entry name" value="FA_desaturase_2"/>
    <property type="match status" value="1"/>
</dbReference>
<dbReference type="PANTHER" id="PTHR31155">
    <property type="entry name" value="ACYL- ACYL-CARRIER-PROTEIN DESATURASE-RELATED"/>
    <property type="match status" value="1"/>
</dbReference>
<dbReference type="InterPro" id="IPR012348">
    <property type="entry name" value="RNR-like"/>
</dbReference>
<dbReference type="PANTHER" id="PTHR31155:SF34">
    <property type="entry name" value="ACYL-[ACYL-CARRIER-PROTEIN] DESATURASE"/>
    <property type="match status" value="1"/>
</dbReference>
<dbReference type="InterPro" id="IPR005067">
    <property type="entry name" value="Fatty_acid_desaturase-2"/>
</dbReference>
<evidence type="ECO:0000256" key="4">
    <source>
        <dbReference type="ARBA" id="ARBA00022723"/>
    </source>
</evidence>
<keyword evidence="8" id="KW-0408">Iron</keyword>
<dbReference type="GO" id="GO:0009570">
    <property type="term" value="C:chloroplast stroma"/>
    <property type="evidence" value="ECO:0007669"/>
    <property type="project" value="TreeGrafter"/>
</dbReference>
<gene>
    <name evidence="11" type="ORF">MTR67_027685</name>
</gene>
<evidence type="ECO:0000256" key="10">
    <source>
        <dbReference type="ARBA" id="ARBA00023160"/>
    </source>
</evidence>
<protein>
    <submittedName>
        <fullName evidence="11">Uncharacterized protein</fullName>
    </submittedName>
</protein>
<evidence type="ECO:0000256" key="5">
    <source>
        <dbReference type="ARBA" id="ARBA00022832"/>
    </source>
</evidence>
<dbReference type="GO" id="GO:0045300">
    <property type="term" value="F:stearoyl-[ACP] desaturase activity"/>
    <property type="evidence" value="ECO:0007669"/>
    <property type="project" value="InterPro"/>
</dbReference>
<dbReference type="Proteomes" id="UP001234989">
    <property type="component" value="Chromosome 6"/>
</dbReference>
<dbReference type="GO" id="GO:0046872">
    <property type="term" value="F:metal ion binding"/>
    <property type="evidence" value="ECO:0007669"/>
    <property type="project" value="UniProtKB-KW"/>
</dbReference>